<sequence>MTLRKTRYALAGCAMAGIFALAGMAGASDIGQTVKQACSRCHSPKRVCLTVGVKNDAAWKATVARMVQKGAQLPADRIDAASAYLAGLAPGTGTVCE</sequence>
<dbReference type="GO" id="GO:0020037">
    <property type="term" value="F:heme binding"/>
    <property type="evidence" value="ECO:0007669"/>
    <property type="project" value="InterPro"/>
</dbReference>
<dbReference type="SUPFAM" id="SSF46626">
    <property type="entry name" value="Cytochrome c"/>
    <property type="match status" value="1"/>
</dbReference>
<comment type="caution">
    <text evidence="2">The sequence shown here is derived from an EMBL/GenBank/DDBJ whole genome shotgun (WGS) entry which is preliminary data.</text>
</comment>
<evidence type="ECO:0000313" key="3">
    <source>
        <dbReference type="Proteomes" id="UP000461162"/>
    </source>
</evidence>
<evidence type="ECO:0008006" key="4">
    <source>
        <dbReference type="Google" id="ProtNLM"/>
    </source>
</evidence>
<dbReference type="Proteomes" id="UP000461162">
    <property type="component" value="Unassembled WGS sequence"/>
</dbReference>
<feature type="signal peptide" evidence="1">
    <location>
        <begin position="1"/>
        <end position="27"/>
    </location>
</feature>
<protein>
    <recommendedName>
        <fullName evidence="4">Cytochrome c domain-containing protein</fullName>
    </recommendedName>
</protein>
<dbReference type="EMBL" id="WODC01000009">
    <property type="protein sequence ID" value="MUM78554.1"/>
    <property type="molecule type" value="Genomic_DNA"/>
</dbReference>
<gene>
    <name evidence="2" type="ORF">GKC30_12995</name>
</gene>
<keyword evidence="3" id="KW-1185">Reference proteome</keyword>
<proteinExistence type="predicted"/>
<dbReference type="RefSeq" id="WP_155935396.1">
    <property type="nucleotide sequence ID" value="NZ_WODC01000009.1"/>
</dbReference>
<accession>A0A7K1KR43</accession>
<feature type="chain" id="PRO_5029829211" description="Cytochrome c domain-containing protein" evidence="1">
    <location>
        <begin position="28"/>
        <end position="97"/>
    </location>
</feature>
<keyword evidence="1" id="KW-0732">Signal</keyword>
<dbReference type="InterPro" id="IPR036909">
    <property type="entry name" value="Cyt_c-like_dom_sf"/>
</dbReference>
<name>A0A7K1KR43_9BACT</name>
<evidence type="ECO:0000256" key="1">
    <source>
        <dbReference type="SAM" id="SignalP"/>
    </source>
</evidence>
<evidence type="ECO:0000313" key="2">
    <source>
        <dbReference type="EMBL" id="MUM78554.1"/>
    </source>
</evidence>
<dbReference type="AlphaFoldDB" id="A0A7K1KR43"/>
<dbReference type="Gene3D" id="1.10.760.10">
    <property type="entry name" value="Cytochrome c-like domain"/>
    <property type="match status" value="1"/>
</dbReference>
<dbReference type="GO" id="GO:0009055">
    <property type="term" value="F:electron transfer activity"/>
    <property type="evidence" value="ECO:0007669"/>
    <property type="project" value="InterPro"/>
</dbReference>
<reference evidence="2 3" key="1">
    <citation type="submission" date="2019-11" db="EMBL/GenBank/DDBJ databases">
        <title>Pseudodesulfovibrio alkaliphilus, sp. nov., an alkaliphilic sulfate-reducing bacteria from mud volcano of Taman peninsula, Russia.</title>
        <authorList>
            <person name="Frolova A."/>
            <person name="Merkel A.Y."/>
            <person name="Slobodkin A.I."/>
        </authorList>
    </citation>
    <scope>NUCLEOTIDE SEQUENCE [LARGE SCALE GENOMIC DNA]</scope>
    <source>
        <strain evidence="2 3">F-1</strain>
    </source>
</reference>
<organism evidence="2 3">
    <name type="scientific">Pseudodesulfovibrio alkaliphilus</name>
    <dbReference type="NCBI Taxonomy" id="2661613"/>
    <lineage>
        <taxon>Bacteria</taxon>
        <taxon>Pseudomonadati</taxon>
        <taxon>Thermodesulfobacteriota</taxon>
        <taxon>Desulfovibrionia</taxon>
        <taxon>Desulfovibrionales</taxon>
        <taxon>Desulfovibrionaceae</taxon>
    </lineage>
</organism>